<comment type="caution">
    <text evidence="2">The sequence shown here is derived from an EMBL/GenBank/DDBJ whole genome shotgun (WGS) entry which is preliminary data.</text>
</comment>
<keyword evidence="3" id="KW-1185">Reference proteome</keyword>
<evidence type="ECO:0000256" key="1">
    <source>
        <dbReference type="SAM" id="MobiDB-lite"/>
    </source>
</evidence>
<evidence type="ECO:0000313" key="2">
    <source>
        <dbReference type="EMBL" id="KAF4042316.1"/>
    </source>
</evidence>
<proteinExistence type="predicted"/>
<reference evidence="2" key="1">
    <citation type="submission" date="2020-04" db="EMBL/GenBank/DDBJ databases">
        <title>Hybrid Assembly of Korean Phytophthora infestans isolates.</title>
        <authorList>
            <person name="Prokchorchik M."/>
            <person name="Lee Y."/>
            <person name="Seo J."/>
            <person name="Cho J.-H."/>
            <person name="Park Y.-E."/>
            <person name="Jang D.-C."/>
            <person name="Im J.-S."/>
            <person name="Choi J.-G."/>
            <person name="Park H.-J."/>
            <person name="Lee G.-B."/>
            <person name="Lee Y.-G."/>
            <person name="Hong S.-Y."/>
            <person name="Cho K."/>
            <person name="Sohn K.H."/>
        </authorList>
    </citation>
    <scope>NUCLEOTIDE SEQUENCE</scope>
    <source>
        <strain evidence="2">KR_1_A1</strain>
    </source>
</reference>
<gene>
    <name evidence="2" type="ORF">GN244_ATG05387</name>
</gene>
<feature type="compositionally biased region" description="Polar residues" evidence="1">
    <location>
        <begin position="1"/>
        <end position="19"/>
    </location>
</feature>
<dbReference type="EMBL" id="WSZM01000105">
    <property type="protein sequence ID" value="KAF4042316.1"/>
    <property type="molecule type" value="Genomic_DNA"/>
</dbReference>
<evidence type="ECO:0000313" key="3">
    <source>
        <dbReference type="Proteomes" id="UP000602510"/>
    </source>
</evidence>
<organism evidence="2 3">
    <name type="scientific">Phytophthora infestans</name>
    <name type="common">Potato late blight agent</name>
    <name type="synonym">Botrytis infestans</name>
    <dbReference type="NCBI Taxonomy" id="4787"/>
    <lineage>
        <taxon>Eukaryota</taxon>
        <taxon>Sar</taxon>
        <taxon>Stramenopiles</taxon>
        <taxon>Oomycota</taxon>
        <taxon>Peronosporomycetes</taxon>
        <taxon>Peronosporales</taxon>
        <taxon>Peronosporaceae</taxon>
        <taxon>Phytophthora</taxon>
    </lineage>
</organism>
<protein>
    <submittedName>
        <fullName evidence="2">Uncharacterized protein</fullName>
    </submittedName>
</protein>
<name>A0A833SK97_PHYIN</name>
<sequence>MVPSSSAPSTQTPKTSGDTSRPPAKPAQGKGGSACASVQVLPRDYYRVDVLARFHPRHTAPLSSISAPTNVVQPVKRSSAKIPASSTLVVDLRFYNRDARLCWMLLITVRLPSPIGSNAVAPCSVEDIIAFGNFNDPRQPIRAYLRQLPNRACLFDSTTTAVDAVISRRTRIVLCYFHIWRSLRRRTGALVLAITVLVRHHWVSQRAVWNMARAILWSSSFHAEVAEAILPAWDVYFKHRELIVDEQDTSPSDPSEACLRIAQ</sequence>
<feature type="region of interest" description="Disordered" evidence="1">
    <location>
        <begin position="1"/>
        <end position="35"/>
    </location>
</feature>
<dbReference type="AlphaFoldDB" id="A0A833SK97"/>
<accession>A0A833SK97</accession>
<dbReference type="Proteomes" id="UP000602510">
    <property type="component" value="Unassembled WGS sequence"/>
</dbReference>